<proteinExistence type="inferred from homology"/>
<feature type="non-terminal residue" evidence="5">
    <location>
        <position position="183"/>
    </location>
</feature>
<dbReference type="GO" id="GO:0005829">
    <property type="term" value="C:cytosol"/>
    <property type="evidence" value="ECO:0007669"/>
    <property type="project" value="TreeGrafter"/>
</dbReference>
<gene>
    <name evidence="5" type="ORF">METZ01_LOCUS181556</name>
</gene>
<feature type="domain" description="Aromatic amino acid beta-eliminating lyase/threonine aldolase" evidence="4">
    <location>
        <begin position="4"/>
        <end position="183"/>
    </location>
</feature>
<comment type="cofactor">
    <cofactor evidence="1">
        <name>pyridoxal 5'-phosphate</name>
        <dbReference type="ChEBI" id="CHEBI:597326"/>
    </cofactor>
</comment>
<dbReference type="GO" id="GO:0008732">
    <property type="term" value="F:L-allo-threonine aldolase activity"/>
    <property type="evidence" value="ECO:0007669"/>
    <property type="project" value="TreeGrafter"/>
</dbReference>
<dbReference type="SUPFAM" id="SSF53383">
    <property type="entry name" value="PLP-dependent transferases"/>
    <property type="match status" value="1"/>
</dbReference>
<dbReference type="PANTHER" id="PTHR48097:SF9">
    <property type="entry name" value="L-THREONINE ALDOLASE"/>
    <property type="match status" value="1"/>
</dbReference>
<dbReference type="InterPro" id="IPR015421">
    <property type="entry name" value="PyrdxlP-dep_Trfase_major"/>
</dbReference>
<dbReference type="InterPro" id="IPR001597">
    <property type="entry name" value="ArAA_b-elim_lyase/Thr_aldolase"/>
</dbReference>
<dbReference type="GO" id="GO:0006567">
    <property type="term" value="P:L-threonine catabolic process"/>
    <property type="evidence" value="ECO:0007669"/>
    <property type="project" value="TreeGrafter"/>
</dbReference>
<dbReference type="AlphaFoldDB" id="A0A382CSA5"/>
<evidence type="ECO:0000259" key="4">
    <source>
        <dbReference type="Pfam" id="PF01212"/>
    </source>
</evidence>
<name>A0A382CSA5_9ZZZZ</name>
<organism evidence="5">
    <name type="scientific">marine metagenome</name>
    <dbReference type="NCBI Taxonomy" id="408172"/>
    <lineage>
        <taxon>unclassified sequences</taxon>
        <taxon>metagenomes</taxon>
        <taxon>ecological metagenomes</taxon>
    </lineage>
</organism>
<reference evidence="5" key="1">
    <citation type="submission" date="2018-05" db="EMBL/GenBank/DDBJ databases">
        <authorList>
            <person name="Lanie J.A."/>
            <person name="Ng W.-L."/>
            <person name="Kazmierczak K.M."/>
            <person name="Andrzejewski T.M."/>
            <person name="Davidsen T.M."/>
            <person name="Wayne K.J."/>
            <person name="Tettelin H."/>
            <person name="Glass J.I."/>
            <person name="Rusch D."/>
            <person name="Podicherti R."/>
            <person name="Tsui H.-C.T."/>
            <person name="Winkler M.E."/>
        </authorList>
    </citation>
    <scope>NUCLEOTIDE SEQUENCE</scope>
</reference>
<accession>A0A382CSA5</accession>
<protein>
    <recommendedName>
        <fullName evidence="4">Aromatic amino acid beta-eliminating lyase/threonine aldolase domain-containing protein</fullName>
    </recommendedName>
</protein>
<sequence>MTIDLRSDFIAGPTPEMVAAMIQAAERPAGFGPREDTTVAHLERLAADTLGLSDALFCPTCTMANQIAIHLRCRPGEAFITEAESHVVTSESAAAAALSGAMPKLVPATNGALDVVALADALPGADAQRPRVGLVVVENTHVRSGGKVIELEHMLAVAKVARLAGVPVHLDGARLFNAACALG</sequence>
<comment type="similarity">
    <text evidence="2">Belongs to the threonine aldolase family.</text>
</comment>
<dbReference type="Gene3D" id="3.40.640.10">
    <property type="entry name" value="Type I PLP-dependent aspartate aminotransferase-like (Major domain)"/>
    <property type="match status" value="1"/>
</dbReference>
<keyword evidence="3" id="KW-0663">Pyridoxal phosphate</keyword>
<evidence type="ECO:0000313" key="5">
    <source>
        <dbReference type="EMBL" id="SVB28702.1"/>
    </source>
</evidence>
<dbReference type="GO" id="GO:0006545">
    <property type="term" value="P:glycine biosynthetic process"/>
    <property type="evidence" value="ECO:0007669"/>
    <property type="project" value="TreeGrafter"/>
</dbReference>
<evidence type="ECO:0000256" key="1">
    <source>
        <dbReference type="ARBA" id="ARBA00001933"/>
    </source>
</evidence>
<dbReference type="Pfam" id="PF01212">
    <property type="entry name" value="Beta_elim_lyase"/>
    <property type="match status" value="1"/>
</dbReference>
<evidence type="ECO:0000256" key="3">
    <source>
        <dbReference type="ARBA" id="ARBA00022898"/>
    </source>
</evidence>
<dbReference type="PANTHER" id="PTHR48097">
    <property type="entry name" value="L-THREONINE ALDOLASE-RELATED"/>
    <property type="match status" value="1"/>
</dbReference>
<evidence type="ECO:0000256" key="2">
    <source>
        <dbReference type="ARBA" id="ARBA00006966"/>
    </source>
</evidence>
<dbReference type="InterPro" id="IPR015424">
    <property type="entry name" value="PyrdxlP-dep_Trfase"/>
</dbReference>
<dbReference type="EMBL" id="UINC01035767">
    <property type="protein sequence ID" value="SVB28702.1"/>
    <property type="molecule type" value="Genomic_DNA"/>
</dbReference>